<protein>
    <submittedName>
        <fullName evidence="1">Uncharacterized protein</fullName>
    </submittedName>
</protein>
<accession>A0A1H3MSN8</accession>
<dbReference type="AlphaFoldDB" id="A0A1H3MSN8"/>
<dbReference type="STRING" id="595670.SAMN05421643_1311"/>
<gene>
    <name evidence="1" type="ORF">SAMN05421643_1311</name>
</gene>
<evidence type="ECO:0000313" key="2">
    <source>
        <dbReference type="Proteomes" id="UP000199035"/>
    </source>
</evidence>
<dbReference type="Proteomes" id="UP000199035">
    <property type="component" value="Unassembled WGS sequence"/>
</dbReference>
<name>A0A1H3MSN8_9GAMM</name>
<evidence type="ECO:0000313" key="1">
    <source>
        <dbReference type="EMBL" id="SDY79727.1"/>
    </source>
</evidence>
<sequence length="29" mass="3231">MGNFFPYNAYPSAVMLNKTSGKSMGWLDC</sequence>
<proteinExistence type="predicted"/>
<organism evidence="1 2">
    <name type="scientific">Acinetobacter kyonggiensis</name>
    <dbReference type="NCBI Taxonomy" id="595670"/>
    <lineage>
        <taxon>Bacteria</taxon>
        <taxon>Pseudomonadati</taxon>
        <taxon>Pseudomonadota</taxon>
        <taxon>Gammaproteobacteria</taxon>
        <taxon>Moraxellales</taxon>
        <taxon>Moraxellaceae</taxon>
        <taxon>Acinetobacter</taxon>
    </lineage>
</organism>
<reference evidence="2" key="1">
    <citation type="submission" date="2016-10" db="EMBL/GenBank/DDBJ databases">
        <authorList>
            <person name="Varghese N."/>
            <person name="Submissions S."/>
        </authorList>
    </citation>
    <scope>NUCLEOTIDE SEQUENCE [LARGE SCALE GENOMIC DNA]</scope>
    <source>
        <strain evidence="2">ANC 5109</strain>
    </source>
</reference>
<dbReference type="EMBL" id="FNPK01000031">
    <property type="protein sequence ID" value="SDY79727.1"/>
    <property type="molecule type" value="Genomic_DNA"/>
</dbReference>
<keyword evidence="2" id="KW-1185">Reference proteome</keyword>